<name>A0A8J1UUC3_OWEFU</name>
<comment type="caution">
    <text evidence="7">The sequence shown here is derived from an EMBL/GenBank/DDBJ whole genome shotgun (WGS) entry which is preliminary data.</text>
</comment>
<protein>
    <submittedName>
        <fullName evidence="7">Uncharacterized protein</fullName>
    </submittedName>
</protein>
<dbReference type="GO" id="GO:0005886">
    <property type="term" value="C:plasma membrane"/>
    <property type="evidence" value="ECO:0007669"/>
    <property type="project" value="TreeGrafter"/>
</dbReference>
<dbReference type="GO" id="GO:0035435">
    <property type="term" value="P:phosphate ion transmembrane transport"/>
    <property type="evidence" value="ECO:0007669"/>
    <property type="project" value="InterPro"/>
</dbReference>
<dbReference type="Proteomes" id="UP000749559">
    <property type="component" value="Unassembled WGS sequence"/>
</dbReference>
<evidence type="ECO:0000256" key="2">
    <source>
        <dbReference type="ARBA" id="ARBA00007509"/>
    </source>
</evidence>
<keyword evidence="4" id="KW-0812">Transmembrane</keyword>
<dbReference type="EMBL" id="CAIIXF020000007">
    <property type="protein sequence ID" value="CAH1790323.1"/>
    <property type="molecule type" value="Genomic_DNA"/>
</dbReference>
<evidence type="ECO:0000256" key="4">
    <source>
        <dbReference type="ARBA" id="ARBA00022692"/>
    </source>
</evidence>
<feature type="non-terminal residue" evidence="7">
    <location>
        <position position="1"/>
    </location>
</feature>
<reference evidence="7" key="1">
    <citation type="submission" date="2022-03" db="EMBL/GenBank/DDBJ databases">
        <authorList>
            <person name="Martin C."/>
        </authorList>
    </citation>
    <scope>NUCLEOTIDE SEQUENCE</scope>
</reference>
<dbReference type="InterPro" id="IPR009887">
    <property type="entry name" value="ANKH"/>
</dbReference>
<evidence type="ECO:0000256" key="3">
    <source>
        <dbReference type="ARBA" id="ARBA00022448"/>
    </source>
</evidence>
<keyword evidence="8" id="KW-1185">Reference proteome</keyword>
<keyword evidence="6" id="KW-0472">Membrane</keyword>
<evidence type="ECO:0000256" key="6">
    <source>
        <dbReference type="ARBA" id="ARBA00023136"/>
    </source>
</evidence>
<dbReference type="GO" id="GO:0030504">
    <property type="term" value="F:inorganic diphosphate transmembrane transporter activity"/>
    <property type="evidence" value="ECO:0007669"/>
    <property type="project" value="TreeGrafter"/>
</dbReference>
<evidence type="ECO:0000256" key="5">
    <source>
        <dbReference type="ARBA" id="ARBA00022989"/>
    </source>
</evidence>
<evidence type="ECO:0000256" key="1">
    <source>
        <dbReference type="ARBA" id="ARBA00004141"/>
    </source>
</evidence>
<sequence>FMKMTVTFALLQTTLATSHSILIPVLSTCVSLVTSVIFLTIVYRKQQILSKLDTLTPSERTPLEFVSVLKMSLPMGLKELIDRTDPFILNIILANIAKTSYDHGTILGYFNVIHTGGYMLTKWLFAIPTLITVYLSNIDLNSSEHDFNLNMEAKFHRLVNFIIAIVTVSLITTTLVAWVTPLTKMFFSGLLHIPAEQFYLLEYPFKIWTFSPIIYGLNTFSLGMLVKQKDTKILVISSLVQVIMLPGLPYLFSQVGMEGLLSGIVSLYLAQSAGTFLQYIYYFFKYVSFKTDSKKIA</sequence>
<dbReference type="PANTHER" id="PTHR28384:SF1">
    <property type="entry name" value="PROGRESSIVE ANKYLOSIS PROTEIN HOMOLOG"/>
    <property type="match status" value="1"/>
</dbReference>
<evidence type="ECO:0000313" key="7">
    <source>
        <dbReference type="EMBL" id="CAH1790323.1"/>
    </source>
</evidence>
<keyword evidence="3" id="KW-0813">Transport</keyword>
<dbReference type="GO" id="GO:0005315">
    <property type="term" value="F:phosphate transmembrane transporter activity"/>
    <property type="evidence" value="ECO:0007669"/>
    <property type="project" value="InterPro"/>
</dbReference>
<comment type="subcellular location">
    <subcellularLocation>
        <location evidence="1">Membrane</location>
        <topology evidence="1">Multi-pass membrane protein</topology>
    </subcellularLocation>
</comment>
<gene>
    <name evidence="7" type="ORF">OFUS_LOCUS15537</name>
</gene>
<proteinExistence type="inferred from homology"/>
<evidence type="ECO:0000313" key="8">
    <source>
        <dbReference type="Proteomes" id="UP000749559"/>
    </source>
</evidence>
<comment type="similarity">
    <text evidence="2">Belongs to the ANKH family.</text>
</comment>
<keyword evidence="5" id="KW-1133">Transmembrane helix</keyword>
<dbReference type="PANTHER" id="PTHR28384">
    <property type="entry name" value="PROGRESSIVE ANKYLOSIS PROTEIN HOMOLOG"/>
    <property type="match status" value="1"/>
</dbReference>
<dbReference type="OrthoDB" id="10055429at2759"/>
<organism evidence="7 8">
    <name type="scientific">Owenia fusiformis</name>
    <name type="common">Polychaete worm</name>
    <dbReference type="NCBI Taxonomy" id="6347"/>
    <lineage>
        <taxon>Eukaryota</taxon>
        <taxon>Metazoa</taxon>
        <taxon>Spiralia</taxon>
        <taxon>Lophotrochozoa</taxon>
        <taxon>Annelida</taxon>
        <taxon>Polychaeta</taxon>
        <taxon>Sedentaria</taxon>
        <taxon>Canalipalpata</taxon>
        <taxon>Sabellida</taxon>
        <taxon>Oweniida</taxon>
        <taxon>Oweniidae</taxon>
        <taxon>Owenia</taxon>
    </lineage>
</organism>
<dbReference type="AlphaFoldDB" id="A0A8J1UUC3"/>
<accession>A0A8J1UUC3</accession>